<keyword evidence="3 4" id="KW-0326">Glycosidase</keyword>
<dbReference type="EMBL" id="JAAMPI010000355">
    <property type="protein sequence ID" value="KAF4632342.1"/>
    <property type="molecule type" value="Genomic_DNA"/>
</dbReference>
<keyword evidence="2 4" id="KW-0378">Hydrolase</keyword>
<evidence type="ECO:0000313" key="8">
    <source>
        <dbReference type="Proteomes" id="UP000566819"/>
    </source>
</evidence>
<dbReference type="GO" id="GO:0000324">
    <property type="term" value="C:fungal-type vacuole"/>
    <property type="evidence" value="ECO:0007669"/>
    <property type="project" value="TreeGrafter"/>
</dbReference>
<dbReference type="GO" id="GO:0005987">
    <property type="term" value="P:sucrose catabolic process"/>
    <property type="evidence" value="ECO:0007669"/>
    <property type="project" value="TreeGrafter"/>
</dbReference>
<keyword evidence="8" id="KW-1185">Reference proteome</keyword>
<name>A0A8H4RLT1_9HELO</name>
<evidence type="ECO:0000313" key="7">
    <source>
        <dbReference type="EMBL" id="KAF4632342.1"/>
    </source>
</evidence>
<dbReference type="Gene3D" id="2.60.120.560">
    <property type="entry name" value="Exo-inulinase, domain 1"/>
    <property type="match status" value="1"/>
</dbReference>
<dbReference type="GO" id="GO:0004575">
    <property type="term" value="F:sucrose alpha-glucosidase activity"/>
    <property type="evidence" value="ECO:0007669"/>
    <property type="project" value="TreeGrafter"/>
</dbReference>
<dbReference type="InterPro" id="IPR013148">
    <property type="entry name" value="Glyco_hydro_32_N"/>
</dbReference>
<dbReference type="AlphaFoldDB" id="A0A8H4RLT1"/>
<dbReference type="InterPro" id="IPR023296">
    <property type="entry name" value="Glyco_hydro_beta-prop_sf"/>
</dbReference>
<dbReference type="Proteomes" id="UP000566819">
    <property type="component" value="Unassembled WGS sequence"/>
</dbReference>
<evidence type="ECO:0000256" key="3">
    <source>
        <dbReference type="ARBA" id="ARBA00023295"/>
    </source>
</evidence>
<evidence type="ECO:0000259" key="6">
    <source>
        <dbReference type="Pfam" id="PF08244"/>
    </source>
</evidence>
<dbReference type="SUPFAM" id="SSF75005">
    <property type="entry name" value="Arabinanase/levansucrase/invertase"/>
    <property type="match status" value="1"/>
</dbReference>
<evidence type="ECO:0000259" key="5">
    <source>
        <dbReference type="Pfam" id="PF00251"/>
    </source>
</evidence>
<feature type="domain" description="Glycosyl hydrolase family 32 C-terminal" evidence="6">
    <location>
        <begin position="308"/>
        <end position="387"/>
    </location>
</feature>
<evidence type="ECO:0008006" key="9">
    <source>
        <dbReference type="Google" id="ProtNLM"/>
    </source>
</evidence>
<gene>
    <name evidence="7" type="ORF">G7Y89_g5777</name>
</gene>
<accession>A0A8H4RLT1</accession>
<dbReference type="InterPro" id="IPR013320">
    <property type="entry name" value="ConA-like_dom_sf"/>
</dbReference>
<dbReference type="InterPro" id="IPR013189">
    <property type="entry name" value="Glyco_hydro_32_C"/>
</dbReference>
<protein>
    <recommendedName>
        <fullName evidence="9">Glycoside hydrolase family 32 protein</fullName>
    </recommendedName>
</protein>
<dbReference type="Pfam" id="PF08244">
    <property type="entry name" value="Glyco_hydro_32C"/>
    <property type="match status" value="1"/>
</dbReference>
<reference evidence="7 8" key="1">
    <citation type="submission" date="2020-03" db="EMBL/GenBank/DDBJ databases">
        <title>Draft Genome Sequence of Cudoniella acicularis.</title>
        <authorList>
            <person name="Buettner E."/>
            <person name="Kellner H."/>
        </authorList>
    </citation>
    <scope>NUCLEOTIDE SEQUENCE [LARGE SCALE GENOMIC DNA]</scope>
    <source>
        <strain evidence="7 8">DSM 108380</strain>
    </source>
</reference>
<comment type="similarity">
    <text evidence="1 4">Belongs to the glycosyl hydrolase 32 family.</text>
</comment>
<evidence type="ECO:0000256" key="4">
    <source>
        <dbReference type="RuleBase" id="RU362110"/>
    </source>
</evidence>
<comment type="caution">
    <text evidence="7">The sequence shown here is derived from an EMBL/GenBank/DDBJ whole genome shotgun (WGS) entry which is preliminary data.</text>
</comment>
<proteinExistence type="inferred from homology"/>
<sequence>MLGVLLAVAVATQTSISPTNSSMPTSTSTMFDMGVPTNASVPGDYTIVENQKITIFATEDSQIFSGIAVIDVNNTSGFFPNQTNGVVAIYTLNTPYAQIQEIAWPVDGGYTFEKYSGNPVLELTPNSTQFRDPEVIRYGDSWVMVAAYAQEFVVGIFTSPDLKNWTHASNFSHHGLLGLQYECPNLVEVPVEVQEESIQQVPTGQSEGWRSSMAVPCQVYLANVTRIGWDLIDAPYEILSIYDTPLAQNSSLGNGSVLVDYSNLYSRAIYFQCNVSSIPNGTYLMGTLNFTFSSSSMRESVSGGFFFGADNPFWMNRGNVYGLGQTNPFFTDKFSVGSPINSNGTFMLEGIIDRSILEVFLDGGRYSGTMTFFPEDELNTMELRTSGLNEGVGVSVAI</sequence>
<dbReference type="SMART" id="SM00640">
    <property type="entry name" value="Glyco_32"/>
    <property type="match status" value="1"/>
</dbReference>
<feature type="domain" description="Glycosyl hydrolase family 32 N-terminal" evidence="5">
    <location>
        <begin position="50"/>
        <end position="201"/>
    </location>
</feature>
<dbReference type="InterPro" id="IPR001362">
    <property type="entry name" value="Glyco_hydro_32"/>
</dbReference>
<evidence type="ECO:0000256" key="1">
    <source>
        <dbReference type="ARBA" id="ARBA00009902"/>
    </source>
</evidence>
<dbReference type="OrthoDB" id="202537at2759"/>
<dbReference type="Pfam" id="PF00251">
    <property type="entry name" value="Glyco_hydro_32N"/>
    <property type="match status" value="1"/>
</dbReference>
<evidence type="ECO:0000256" key="2">
    <source>
        <dbReference type="ARBA" id="ARBA00022801"/>
    </source>
</evidence>
<organism evidence="7 8">
    <name type="scientific">Cudoniella acicularis</name>
    <dbReference type="NCBI Taxonomy" id="354080"/>
    <lineage>
        <taxon>Eukaryota</taxon>
        <taxon>Fungi</taxon>
        <taxon>Dikarya</taxon>
        <taxon>Ascomycota</taxon>
        <taxon>Pezizomycotina</taxon>
        <taxon>Leotiomycetes</taxon>
        <taxon>Helotiales</taxon>
        <taxon>Tricladiaceae</taxon>
        <taxon>Cudoniella</taxon>
    </lineage>
</organism>
<dbReference type="PANTHER" id="PTHR42800:SF2">
    <property type="entry name" value="INVERTASE-RELATED"/>
    <property type="match status" value="1"/>
</dbReference>
<dbReference type="PANTHER" id="PTHR42800">
    <property type="entry name" value="EXOINULINASE INUD (AFU_ORTHOLOGUE AFUA_5G00480)"/>
    <property type="match status" value="1"/>
</dbReference>
<dbReference type="Gene3D" id="2.115.10.20">
    <property type="entry name" value="Glycosyl hydrolase domain, family 43"/>
    <property type="match status" value="1"/>
</dbReference>
<dbReference type="SUPFAM" id="SSF49899">
    <property type="entry name" value="Concanavalin A-like lectins/glucanases"/>
    <property type="match status" value="1"/>
</dbReference>